<dbReference type="InterPro" id="IPR010131">
    <property type="entry name" value="MdtP/NodT-like"/>
</dbReference>
<organism evidence="3 4">
    <name type="scientific">Salinisphaera dokdonensis CL-ES53</name>
    <dbReference type="NCBI Taxonomy" id="1304272"/>
    <lineage>
        <taxon>Bacteria</taxon>
        <taxon>Pseudomonadati</taxon>
        <taxon>Pseudomonadota</taxon>
        <taxon>Gammaproteobacteria</taxon>
        <taxon>Salinisphaerales</taxon>
        <taxon>Salinisphaeraceae</taxon>
        <taxon>Salinisphaera</taxon>
    </lineage>
</organism>
<keyword evidence="4" id="KW-1185">Reference proteome</keyword>
<evidence type="ECO:0000313" key="3">
    <source>
        <dbReference type="EMBL" id="MES1930461.1"/>
    </source>
</evidence>
<evidence type="ECO:0000313" key="4">
    <source>
        <dbReference type="Proteomes" id="UP001460888"/>
    </source>
</evidence>
<name>A0ABV2B3P8_9GAMM</name>
<feature type="coiled-coil region" evidence="2">
    <location>
        <begin position="233"/>
        <end position="260"/>
    </location>
</feature>
<evidence type="ECO:0000256" key="2">
    <source>
        <dbReference type="SAM" id="Coils"/>
    </source>
</evidence>
<comment type="similarity">
    <text evidence="1">Belongs to the outer membrane factor (OMF) (TC 1.B.17) family.</text>
</comment>
<dbReference type="SUPFAM" id="SSF56954">
    <property type="entry name" value="Outer membrane efflux proteins (OEP)"/>
    <property type="match status" value="1"/>
</dbReference>
<sequence>MELEAGQRDQPNGSSTDIGIQLSQEFWIAGQGGLREDAATSRLGAARADYDFLAATTTARVRAAFLSVLVAEQAVNTAERVVDTNEQLETYARKRLDAGAGTRIESNAARLGLQRARAFAAAARDTATQARLELKDLLAIDPTRRLAIKGDLSFALLDMPARDRLLTRAVERRTDLQAAASRVIAARKELSLANREIIPNLTVFGFYREEAGGRDKGGSDITGGGVGFELPLLDRYEGERQIATADLAQAQLDQDNLQREVRLQVLSAISAYDAGRERADALSDAVLEAAESSLELTRRSFAAGKVGATAITSAQNNLFDVRRDYLDALGALVTAGTDLERATGGLLVMDSRGASQ</sequence>
<reference evidence="3 4" key="1">
    <citation type="submission" date="2013-03" db="EMBL/GenBank/DDBJ databases">
        <title>Salinisphaera dokdonensis CL-ES53 Genome Sequencing.</title>
        <authorList>
            <person name="Li C."/>
            <person name="Lai Q."/>
            <person name="Shao Z."/>
        </authorList>
    </citation>
    <scope>NUCLEOTIDE SEQUENCE [LARGE SCALE GENOMIC DNA]</scope>
    <source>
        <strain evidence="3 4">CL-ES53</strain>
    </source>
</reference>
<protein>
    <submittedName>
        <fullName evidence="3">Outer membrane efflux protein</fullName>
    </submittedName>
</protein>
<dbReference type="Proteomes" id="UP001460888">
    <property type="component" value="Unassembled WGS sequence"/>
</dbReference>
<dbReference type="InterPro" id="IPR003423">
    <property type="entry name" value="OMP_efflux"/>
</dbReference>
<accession>A0ABV2B3P8</accession>
<proteinExistence type="inferred from homology"/>
<dbReference type="PANTHER" id="PTHR30203:SF24">
    <property type="entry name" value="BLR4935 PROTEIN"/>
    <property type="match status" value="1"/>
</dbReference>
<comment type="caution">
    <text evidence="3">The sequence shown here is derived from an EMBL/GenBank/DDBJ whole genome shotgun (WGS) entry which is preliminary data.</text>
</comment>
<keyword evidence="2" id="KW-0175">Coiled coil</keyword>
<dbReference type="Pfam" id="PF02321">
    <property type="entry name" value="OEP"/>
    <property type="match status" value="2"/>
</dbReference>
<gene>
    <name evidence="3" type="ORF">SADO_14448</name>
</gene>
<evidence type="ECO:0000256" key="1">
    <source>
        <dbReference type="ARBA" id="ARBA00007613"/>
    </source>
</evidence>
<dbReference type="EMBL" id="APND01000004">
    <property type="protein sequence ID" value="MES1930461.1"/>
    <property type="molecule type" value="Genomic_DNA"/>
</dbReference>
<dbReference type="PANTHER" id="PTHR30203">
    <property type="entry name" value="OUTER MEMBRANE CATION EFFLUX PROTEIN"/>
    <property type="match status" value="1"/>
</dbReference>
<dbReference type="Gene3D" id="1.20.1600.10">
    <property type="entry name" value="Outer membrane efflux proteins (OEP)"/>
    <property type="match status" value="1"/>
</dbReference>